<dbReference type="Proteomes" id="UP000037425">
    <property type="component" value="Unassembled WGS sequence"/>
</dbReference>
<dbReference type="Pfam" id="PF06108">
    <property type="entry name" value="DUF952"/>
    <property type="match status" value="1"/>
</dbReference>
<dbReference type="Gene3D" id="3.20.170.20">
    <property type="entry name" value="Protein of unknown function DUF952"/>
    <property type="match status" value="1"/>
</dbReference>
<evidence type="ECO:0000313" key="1">
    <source>
        <dbReference type="EMBL" id="KOF19788.1"/>
    </source>
</evidence>
<dbReference type="EMBL" id="LGAP01000004">
    <property type="protein sequence ID" value="KOF19788.1"/>
    <property type="molecule type" value="Genomic_DNA"/>
</dbReference>
<dbReference type="OrthoDB" id="9799937at2"/>
<reference evidence="2" key="1">
    <citation type="submission" date="2015-07" db="EMBL/GenBank/DDBJ databases">
        <title>Whole genome sequence of an Ensifer adhaerens strain isolated from a cave pool in the Wind Cave National Park.</title>
        <authorList>
            <person name="Eng W.W.H."/>
            <person name="Gan H.M."/>
            <person name="Barton H.A."/>
            <person name="Savka M.A."/>
        </authorList>
    </citation>
    <scope>NUCLEOTIDE SEQUENCE [LARGE SCALE GENOMIC DNA]</scope>
    <source>
        <strain evidence="2">SD006</strain>
    </source>
</reference>
<name>A0A0L8BYY7_ENSAD</name>
<dbReference type="PATRIC" id="fig|106592.7.peg.5603"/>
<proteinExistence type="predicted"/>
<evidence type="ECO:0000313" key="2">
    <source>
        <dbReference type="Proteomes" id="UP000037425"/>
    </source>
</evidence>
<dbReference type="RefSeq" id="WP_053248755.1">
    <property type="nucleotide sequence ID" value="NZ_LGAP01000004.1"/>
</dbReference>
<gene>
    <name evidence="1" type="ORF">AC244_10430</name>
</gene>
<dbReference type="AlphaFoldDB" id="A0A0L8BYY7"/>
<comment type="caution">
    <text evidence="1">The sequence shown here is derived from an EMBL/GenBank/DDBJ whole genome shotgun (WGS) entry which is preliminary data.</text>
</comment>
<dbReference type="PANTHER" id="PTHR34129">
    <property type="entry name" value="BLR1139 PROTEIN"/>
    <property type="match status" value="1"/>
</dbReference>
<dbReference type="PANTHER" id="PTHR34129:SF1">
    <property type="entry name" value="DUF952 DOMAIN-CONTAINING PROTEIN"/>
    <property type="match status" value="1"/>
</dbReference>
<dbReference type="SUPFAM" id="SSF56399">
    <property type="entry name" value="ADP-ribosylation"/>
    <property type="match status" value="1"/>
</dbReference>
<protein>
    <submittedName>
        <fullName evidence="1">Dihydroorotate dehydrogenase</fullName>
    </submittedName>
</protein>
<accession>A0A0L8BYY7</accession>
<organism evidence="1 2">
    <name type="scientific">Ensifer adhaerens</name>
    <name type="common">Sinorhizobium morelense</name>
    <dbReference type="NCBI Taxonomy" id="106592"/>
    <lineage>
        <taxon>Bacteria</taxon>
        <taxon>Pseudomonadati</taxon>
        <taxon>Pseudomonadota</taxon>
        <taxon>Alphaproteobacteria</taxon>
        <taxon>Hyphomicrobiales</taxon>
        <taxon>Rhizobiaceae</taxon>
        <taxon>Sinorhizobium/Ensifer group</taxon>
        <taxon>Ensifer</taxon>
    </lineage>
</organism>
<dbReference type="InterPro" id="IPR009297">
    <property type="entry name" value="DUF952"/>
</dbReference>
<sequence length="115" mass="12431">MSSIIYKIVPAALWQEAKRTGRFDGAPIDLADGFIHFSTGEQAVETAARHFEGQEGLLLVAIDGDALGEELVYEPSRGGALFPHLYAPLFLSAVLWEKPLPLGADGLHVFPELDA</sequence>